<evidence type="ECO:0000259" key="3">
    <source>
        <dbReference type="PROSITE" id="PS50404"/>
    </source>
</evidence>
<dbReference type="OrthoDB" id="5958450at2"/>
<evidence type="ECO:0000313" key="6">
    <source>
        <dbReference type="Proteomes" id="UP000295525"/>
    </source>
</evidence>
<dbReference type="InterPro" id="IPR036249">
    <property type="entry name" value="Thioredoxin-like_sf"/>
</dbReference>
<protein>
    <submittedName>
        <fullName evidence="5">Glutathione S-transferase</fullName>
    </submittedName>
</protein>
<dbReference type="FunFam" id="3.40.30.10:FF:000039">
    <property type="entry name" value="Glutathione S-transferase domain"/>
    <property type="match status" value="1"/>
</dbReference>
<evidence type="ECO:0000313" key="5">
    <source>
        <dbReference type="EMBL" id="TCT05322.1"/>
    </source>
</evidence>
<dbReference type="EMBL" id="SMAJ01000010">
    <property type="protein sequence ID" value="TCT05322.1"/>
    <property type="molecule type" value="Genomic_DNA"/>
</dbReference>
<dbReference type="Gene3D" id="1.20.1050.10">
    <property type="match status" value="1"/>
</dbReference>
<feature type="domain" description="GST N-terminal" evidence="3">
    <location>
        <begin position="1"/>
        <end position="81"/>
    </location>
</feature>
<dbReference type="Proteomes" id="UP000295525">
    <property type="component" value="Unassembled WGS sequence"/>
</dbReference>
<dbReference type="SFLD" id="SFLDS00019">
    <property type="entry name" value="Glutathione_Transferase_(cytos"/>
    <property type="match status" value="1"/>
</dbReference>
<dbReference type="GO" id="GO:0016740">
    <property type="term" value="F:transferase activity"/>
    <property type="evidence" value="ECO:0007669"/>
    <property type="project" value="UniProtKB-KW"/>
</dbReference>
<comment type="similarity">
    <text evidence="1">Belongs to the GST superfamily.</text>
</comment>
<feature type="domain" description="GST C-terminal" evidence="4">
    <location>
        <begin position="86"/>
        <end position="206"/>
    </location>
</feature>
<evidence type="ECO:0000259" key="4">
    <source>
        <dbReference type="PROSITE" id="PS50405"/>
    </source>
</evidence>
<dbReference type="SUPFAM" id="SSF47616">
    <property type="entry name" value="GST C-terminal domain-like"/>
    <property type="match status" value="1"/>
</dbReference>
<dbReference type="InterPro" id="IPR004045">
    <property type="entry name" value="Glutathione_S-Trfase_N"/>
</dbReference>
<dbReference type="InterPro" id="IPR010987">
    <property type="entry name" value="Glutathione-S-Trfase_C-like"/>
</dbReference>
<dbReference type="PROSITE" id="PS50404">
    <property type="entry name" value="GST_NTER"/>
    <property type="match status" value="1"/>
</dbReference>
<dbReference type="AlphaFoldDB" id="A0A4R3LXH3"/>
<dbReference type="PROSITE" id="PS50405">
    <property type="entry name" value="GST_CTER"/>
    <property type="match status" value="1"/>
</dbReference>
<keyword evidence="2 5" id="KW-0808">Transferase</keyword>
<accession>A0A4R3LXH3</accession>
<dbReference type="CDD" id="cd03047">
    <property type="entry name" value="GST_N_2"/>
    <property type="match status" value="1"/>
</dbReference>
<dbReference type="SFLD" id="SFLDG01150">
    <property type="entry name" value="Main.1:_Beta-like"/>
    <property type="match status" value="1"/>
</dbReference>
<reference evidence="5 6" key="1">
    <citation type="submission" date="2019-03" db="EMBL/GenBank/DDBJ databases">
        <title>Genomic Encyclopedia of Type Strains, Phase IV (KMG-IV): sequencing the most valuable type-strain genomes for metagenomic binning, comparative biology and taxonomic classification.</title>
        <authorList>
            <person name="Goeker M."/>
        </authorList>
    </citation>
    <scope>NUCLEOTIDE SEQUENCE [LARGE SCALE GENOMIC DNA]</scope>
    <source>
        <strain evidence="5 6">DSM 24591</strain>
    </source>
</reference>
<evidence type="ECO:0000256" key="1">
    <source>
        <dbReference type="ARBA" id="ARBA00007409"/>
    </source>
</evidence>
<dbReference type="PANTHER" id="PTHR44051:SF19">
    <property type="entry name" value="DISULFIDE-BOND OXIDOREDUCTASE YFCG"/>
    <property type="match status" value="1"/>
</dbReference>
<dbReference type="RefSeq" id="WP_132583387.1">
    <property type="nucleotide sequence ID" value="NZ_SMAJ01000010.1"/>
</dbReference>
<name>A0A4R3LXH3_9BURK</name>
<dbReference type="PANTHER" id="PTHR44051">
    <property type="entry name" value="GLUTATHIONE S-TRANSFERASE-RELATED"/>
    <property type="match status" value="1"/>
</dbReference>
<keyword evidence="6" id="KW-1185">Reference proteome</keyword>
<dbReference type="SUPFAM" id="SSF52833">
    <property type="entry name" value="Thioredoxin-like"/>
    <property type="match status" value="1"/>
</dbReference>
<dbReference type="Pfam" id="PF13409">
    <property type="entry name" value="GST_N_2"/>
    <property type="match status" value="1"/>
</dbReference>
<organism evidence="5 6">
    <name type="scientific">Paralcaligenes ureilyticus</name>
    <dbReference type="NCBI Taxonomy" id="627131"/>
    <lineage>
        <taxon>Bacteria</taxon>
        <taxon>Pseudomonadati</taxon>
        <taxon>Pseudomonadota</taxon>
        <taxon>Betaproteobacteria</taxon>
        <taxon>Burkholderiales</taxon>
        <taxon>Alcaligenaceae</taxon>
        <taxon>Paralcaligenes</taxon>
    </lineage>
</organism>
<sequence>MLTIWGRQNSSNVKKVLWCADELGISYEHVVAGGAFGVVKTPEYRAMNPNGLVPCIQDDGFTLWESNAIVRYLCAKHGEGALYPRDLTQRAMADQWMDWATSTFTAPYKDLFLNTVRLPAEQRKKDVAQRGLQACADHLSIVDAALAKKPFLSGSDFGMGDIPLACLIYAWFEMPIQRPALAHLEAWYRRLALRPAYQSRVMTELT</sequence>
<dbReference type="Pfam" id="PF13410">
    <property type="entry name" value="GST_C_2"/>
    <property type="match status" value="1"/>
</dbReference>
<dbReference type="CDD" id="cd03180">
    <property type="entry name" value="GST_C_2"/>
    <property type="match status" value="1"/>
</dbReference>
<comment type="caution">
    <text evidence="5">The sequence shown here is derived from an EMBL/GenBank/DDBJ whole genome shotgun (WGS) entry which is preliminary data.</text>
</comment>
<proteinExistence type="inferred from homology"/>
<dbReference type="InterPro" id="IPR040079">
    <property type="entry name" value="Glutathione_S-Trfase"/>
</dbReference>
<evidence type="ECO:0000256" key="2">
    <source>
        <dbReference type="ARBA" id="ARBA00022679"/>
    </source>
</evidence>
<dbReference type="SFLD" id="SFLDG00358">
    <property type="entry name" value="Main_(cytGST)"/>
    <property type="match status" value="1"/>
</dbReference>
<dbReference type="Gene3D" id="3.40.30.10">
    <property type="entry name" value="Glutaredoxin"/>
    <property type="match status" value="1"/>
</dbReference>
<dbReference type="InterPro" id="IPR036282">
    <property type="entry name" value="Glutathione-S-Trfase_C_sf"/>
</dbReference>
<gene>
    <name evidence="5" type="ORF">EDC26_11062</name>
</gene>